<dbReference type="RefSeq" id="WP_171326998.1">
    <property type="nucleotide sequence ID" value="NZ_JABFBC010000006.1"/>
</dbReference>
<keyword evidence="3" id="KW-1185">Reference proteome</keyword>
<comment type="caution">
    <text evidence="2">The sequence shown here is derived from an EMBL/GenBank/DDBJ whole genome shotgun (WGS) entry which is preliminary data.</text>
</comment>
<sequence>MALSFKLIGTDEDKRISIPLEFSPGKSDPAVDLCKPEPLEYFFAQVAPSAPDSELQTRFLGRKIIEPSIDLDSFRFESVIDWVWILIEVKHTSSKWISEKLSTALGRNPRVISDEVKPWDDAVLVDFVGNRFGVVIQEPTPLTLIAVNKILSREFGMVKPAKIAGIELALDLYPRDASDQLRWAMTAVLHRHHLPPKPQKPVPRSDYRHTFSSKKGIGAKPQTKFVIAKRGAASDGLEISDYDLAKKDARMRVLGDNSHFAPFIDSTVYRGERGDPVMFRIQNKVEDSRVNGVGIRLAPEHRRARIEVTLSGPACAKGGLKKLQDLFGYNFGTLGRGYFDFWLPSIVATSADKADMAGIIDAHRERRMIEIFVESGVYGLDLYEEALKRQHSRNTSGAKKVLAEQSNDAEQSAGTAPMRWHRSSRNRKAWDEMRAKTYEALRRLTKTWRSPS</sequence>
<feature type="region of interest" description="Disordered" evidence="1">
    <location>
        <begin position="194"/>
        <end position="213"/>
    </location>
</feature>
<reference evidence="2 3" key="1">
    <citation type="submission" date="2020-05" db="EMBL/GenBank/DDBJ databases">
        <title>Gimesia benthica sp. nov., a novel planctomycete isolated from a deep-sea water sample of the Northwest Indian Ocean.</title>
        <authorList>
            <person name="Wang J."/>
            <person name="Ruan C."/>
            <person name="Song L."/>
            <person name="Zhu Y."/>
            <person name="Li A."/>
            <person name="Zheng X."/>
            <person name="Wang L."/>
            <person name="Lu Z."/>
            <person name="Huang Y."/>
            <person name="Du W."/>
            <person name="Zhou Y."/>
            <person name="Huang L."/>
            <person name="Dai X."/>
        </authorList>
    </citation>
    <scope>NUCLEOTIDE SEQUENCE [LARGE SCALE GENOMIC DNA]</scope>
    <source>
        <strain evidence="2 3">YYQ-30</strain>
    </source>
</reference>
<organism evidence="2 3">
    <name type="scientific">Halovulum dunhuangense</name>
    <dbReference type="NCBI Taxonomy" id="1505036"/>
    <lineage>
        <taxon>Bacteria</taxon>
        <taxon>Pseudomonadati</taxon>
        <taxon>Pseudomonadota</taxon>
        <taxon>Alphaproteobacteria</taxon>
        <taxon>Rhodobacterales</taxon>
        <taxon>Paracoccaceae</taxon>
        <taxon>Halovulum</taxon>
    </lineage>
</organism>
<feature type="region of interest" description="Disordered" evidence="1">
    <location>
        <begin position="394"/>
        <end position="427"/>
    </location>
</feature>
<feature type="compositionally biased region" description="Polar residues" evidence="1">
    <location>
        <begin position="404"/>
        <end position="414"/>
    </location>
</feature>
<name>A0A849L6S6_9RHOB</name>
<dbReference type="Proteomes" id="UP000572377">
    <property type="component" value="Unassembled WGS sequence"/>
</dbReference>
<proteinExistence type="predicted"/>
<dbReference type="AlphaFoldDB" id="A0A849L6S6"/>
<gene>
    <name evidence="2" type="ORF">HMH01_17010</name>
</gene>
<evidence type="ECO:0000256" key="1">
    <source>
        <dbReference type="SAM" id="MobiDB-lite"/>
    </source>
</evidence>
<protein>
    <submittedName>
        <fullName evidence="2">Uncharacterized protein</fullName>
    </submittedName>
</protein>
<dbReference type="EMBL" id="JABFBC010000006">
    <property type="protein sequence ID" value="NNU82139.1"/>
    <property type="molecule type" value="Genomic_DNA"/>
</dbReference>
<accession>A0A849L6S6</accession>
<evidence type="ECO:0000313" key="2">
    <source>
        <dbReference type="EMBL" id="NNU82139.1"/>
    </source>
</evidence>
<evidence type="ECO:0000313" key="3">
    <source>
        <dbReference type="Proteomes" id="UP000572377"/>
    </source>
</evidence>